<dbReference type="Pfam" id="PF13358">
    <property type="entry name" value="DDE_3"/>
    <property type="match status" value="1"/>
</dbReference>
<dbReference type="InterPro" id="IPR038717">
    <property type="entry name" value="Tc1-like_DDE_dom"/>
</dbReference>
<dbReference type="GO" id="GO:0003676">
    <property type="term" value="F:nucleic acid binding"/>
    <property type="evidence" value="ECO:0007669"/>
    <property type="project" value="InterPro"/>
</dbReference>
<proteinExistence type="predicted"/>
<dbReference type="Gene3D" id="3.30.420.10">
    <property type="entry name" value="Ribonuclease H-like superfamily/Ribonuclease H"/>
    <property type="match status" value="1"/>
</dbReference>
<protein>
    <recommendedName>
        <fullName evidence="1">Tc1-like transposase DDE domain-containing protein</fullName>
    </recommendedName>
</protein>
<evidence type="ECO:0000313" key="2">
    <source>
        <dbReference type="EMBL" id="CZS92399.1"/>
    </source>
</evidence>
<name>A0A1E1K2W6_9HELO</name>
<organism evidence="2 3">
    <name type="scientific">Rhynchosporium agropyri</name>
    <dbReference type="NCBI Taxonomy" id="914238"/>
    <lineage>
        <taxon>Eukaryota</taxon>
        <taxon>Fungi</taxon>
        <taxon>Dikarya</taxon>
        <taxon>Ascomycota</taxon>
        <taxon>Pezizomycotina</taxon>
        <taxon>Leotiomycetes</taxon>
        <taxon>Helotiales</taxon>
        <taxon>Ploettnerulaceae</taxon>
        <taxon>Rhynchosporium</taxon>
    </lineage>
</organism>
<feature type="domain" description="Tc1-like transposase DDE" evidence="1">
    <location>
        <begin position="197"/>
        <end position="275"/>
    </location>
</feature>
<accession>A0A1E1K2W6</accession>
<sequence>MDKVTKNQALLFKFRQQHLPGGQKPQLDDYLMNRRIKLAEYLLQTDLKTIVSIYQANTREEHALKSCWHSPEEYLHSDVKQPTTKQDYQKAEFMGAIKWEELPGPAEDFKKETANEIQEAYQLLKRLQAEEAPRVKAEFEASEKLKEIAASKGQKRKGKKPTLENYMKRHGTIRRDRKNGGYDWLRVTSKYIEPLLDPWIEELQEKENLRISTRRHESRIEVVMDNASAQRSKYTNKIMNLLDIVRVAWPAQSPDWNPSERAWDYVRAQIKKKNLHCHTEEKCTKAWEEEWALIPQR</sequence>
<reference evidence="3" key="1">
    <citation type="submission" date="2016-03" db="EMBL/GenBank/DDBJ databases">
        <authorList>
            <person name="Guldener U."/>
        </authorList>
    </citation>
    <scope>NUCLEOTIDE SEQUENCE [LARGE SCALE GENOMIC DNA]</scope>
    <source>
        <strain evidence="3">04CH-RAC-A.6.1</strain>
    </source>
</reference>
<keyword evidence="3" id="KW-1185">Reference proteome</keyword>
<evidence type="ECO:0000313" key="3">
    <source>
        <dbReference type="Proteomes" id="UP000178912"/>
    </source>
</evidence>
<dbReference type="OrthoDB" id="5410741at2759"/>
<gene>
    <name evidence="2" type="ORF">RAG0_02841</name>
</gene>
<evidence type="ECO:0000259" key="1">
    <source>
        <dbReference type="Pfam" id="PF13358"/>
    </source>
</evidence>
<dbReference type="Proteomes" id="UP000178912">
    <property type="component" value="Unassembled WGS sequence"/>
</dbReference>
<dbReference type="AlphaFoldDB" id="A0A1E1K2W6"/>
<dbReference type="EMBL" id="FJUX01000012">
    <property type="protein sequence ID" value="CZS92399.1"/>
    <property type="molecule type" value="Genomic_DNA"/>
</dbReference>
<dbReference type="InterPro" id="IPR036397">
    <property type="entry name" value="RNaseH_sf"/>
</dbReference>